<dbReference type="InterPro" id="IPR007372">
    <property type="entry name" value="Lipid/polyisoprenoid-bd_YceI"/>
</dbReference>
<accession>A0A085BFV0</accession>
<dbReference type="RefSeq" id="WP_034977268.1">
    <property type="nucleotide sequence ID" value="NZ_FOFI01000001.1"/>
</dbReference>
<protein>
    <recommendedName>
        <fullName evidence="1">Lipid/polyisoprenoid-binding YceI-like domain-containing protein</fullName>
    </recommendedName>
</protein>
<evidence type="ECO:0000313" key="3">
    <source>
        <dbReference type="Proteomes" id="UP000028623"/>
    </source>
</evidence>
<dbReference type="EMBL" id="JPLY01000004">
    <property type="protein sequence ID" value="KFC21345.1"/>
    <property type="molecule type" value="Genomic_DNA"/>
</dbReference>
<dbReference type="Proteomes" id="UP000028623">
    <property type="component" value="Unassembled WGS sequence"/>
</dbReference>
<dbReference type="Pfam" id="PF04264">
    <property type="entry name" value="YceI"/>
    <property type="match status" value="1"/>
</dbReference>
<comment type="caution">
    <text evidence="2">The sequence shown here is derived from an EMBL/GenBank/DDBJ whole genome shotgun (WGS) entry which is preliminary data.</text>
</comment>
<dbReference type="InterPro" id="IPR036761">
    <property type="entry name" value="TTHA0802/YceI-like_sf"/>
</dbReference>
<gene>
    <name evidence="2" type="ORF">IO89_14240</name>
</gene>
<dbReference type="SUPFAM" id="SSF101874">
    <property type="entry name" value="YceI-like"/>
    <property type="match status" value="1"/>
</dbReference>
<dbReference type="OrthoDB" id="1121590at2"/>
<organism evidence="2 3">
    <name type="scientific">Epilithonimonas lactis</name>
    <dbReference type="NCBI Taxonomy" id="421072"/>
    <lineage>
        <taxon>Bacteria</taxon>
        <taxon>Pseudomonadati</taxon>
        <taxon>Bacteroidota</taxon>
        <taxon>Flavobacteriia</taxon>
        <taxon>Flavobacteriales</taxon>
        <taxon>Weeksellaceae</taxon>
        <taxon>Chryseobacterium group</taxon>
        <taxon>Epilithonimonas</taxon>
    </lineage>
</organism>
<feature type="domain" description="Lipid/polyisoprenoid-binding YceI-like" evidence="1">
    <location>
        <begin position="27"/>
        <end position="162"/>
    </location>
</feature>
<dbReference type="eggNOG" id="COG2353">
    <property type="taxonomic scope" value="Bacteria"/>
</dbReference>
<proteinExistence type="predicted"/>
<dbReference type="AlphaFoldDB" id="A0A085BFV0"/>
<reference evidence="2 3" key="1">
    <citation type="submission" date="2014-07" db="EMBL/GenBank/DDBJ databases">
        <title>Epilithonimonas lactis LMG 22401 Genome.</title>
        <authorList>
            <person name="Pipes S.E."/>
            <person name="Stropko S.J."/>
        </authorList>
    </citation>
    <scope>NUCLEOTIDE SEQUENCE [LARGE SCALE GENOMIC DNA]</scope>
    <source>
        <strain evidence="2 3">LMG 24401</strain>
    </source>
</reference>
<evidence type="ECO:0000313" key="2">
    <source>
        <dbReference type="EMBL" id="KFC21345.1"/>
    </source>
</evidence>
<evidence type="ECO:0000259" key="1">
    <source>
        <dbReference type="Pfam" id="PF04264"/>
    </source>
</evidence>
<name>A0A085BFV0_9FLAO</name>
<sequence length="166" mass="19244">MRPFYILLLFLTTIIQIGAQENFVKINGSTNVSSFQCTNSKFKNEAYSFSEKNLPNIILKVTDFDCGNKMMTKDFQKILNAEKYPEMTIKFLNFTRNQKKFLAVVEVKMMNQSRKYNVEFNLENNKMVGRKNVKFSDFNITPPKKMGGMVVVKDDLDLTFSLSTKI</sequence>
<dbReference type="Gene3D" id="2.40.128.110">
    <property type="entry name" value="Lipid/polyisoprenoid-binding, YceI-like"/>
    <property type="match status" value="1"/>
</dbReference>
<keyword evidence="3" id="KW-1185">Reference proteome</keyword>
<dbReference type="STRING" id="421072.SAMN04488097_0754"/>